<dbReference type="PANTHER" id="PTHR30135:SF3">
    <property type="entry name" value="GLUCONEOGENESIS FACTOR-RELATED"/>
    <property type="match status" value="1"/>
</dbReference>
<protein>
    <recommendedName>
        <fullName evidence="2">Putative gluconeogenesis factor</fullName>
    </recommendedName>
</protein>
<dbReference type="NCBIfam" id="TIGR01826">
    <property type="entry name" value="CofD_related"/>
    <property type="match status" value="1"/>
</dbReference>
<dbReference type="EMBL" id="CADCSZ010000099">
    <property type="protein sequence ID" value="CAA9238593.1"/>
    <property type="molecule type" value="Genomic_DNA"/>
</dbReference>
<organism evidence="3">
    <name type="scientific">uncultured Acidimicrobiales bacterium</name>
    <dbReference type="NCBI Taxonomy" id="310071"/>
    <lineage>
        <taxon>Bacteria</taxon>
        <taxon>Bacillati</taxon>
        <taxon>Actinomycetota</taxon>
        <taxon>Acidimicrobiia</taxon>
        <taxon>Acidimicrobiales</taxon>
        <taxon>environmental samples</taxon>
    </lineage>
</organism>
<keyword evidence="3" id="KW-0808">Transferase</keyword>
<evidence type="ECO:0000313" key="3">
    <source>
        <dbReference type="EMBL" id="CAA9238593.1"/>
    </source>
</evidence>
<dbReference type="SUPFAM" id="SSF142338">
    <property type="entry name" value="CofD-like"/>
    <property type="match status" value="1"/>
</dbReference>
<dbReference type="HAMAP" id="MF_00973">
    <property type="entry name" value="Gluconeogen_factor"/>
    <property type="match status" value="1"/>
</dbReference>
<dbReference type="InterPro" id="IPR038136">
    <property type="entry name" value="CofD-like_dom_sf"/>
</dbReference>
<comment type="subcellular location">
    <subcellularLocation>
        <location evidence="2">Cytoplasm</location>
    </subcellularLocation>
</comment>
<evidence type="ECO:0000256" key="2">
    <source>
        <dbReference type="HAMAP-Rule" id="MF_00973"/>
    </source>
</evidence>
<dbReference type="Gene3D" id="3.40.50.10680">
    <property type="entry name" value="CofD-like domains"/>
    <property type="match status" value="1"/>
</dbReference>
<dbReference type="Pfam" id="PF01933">
    <property type="entry name" value="CofD"/>
    <property type="match status" value="1"/>
</dbReference>
<dbReference type="PANTHER" id="PTHR30135">
    <property type="entry name" value="UNCHARACTERIZED PROTEIN YVCK-RELATED"/>
    <property type="match status" value="1"/>
</dbReference>
<proteinExistence type="inferred from homology"/>
<sequence>MGGGTGSFTVLSALRHYVDHITAVVNMVDDGGSTGVLRDELGVLPPGDVRQALVALSLDSGLMRDLMTYRFESGSLGGHSVGNILLTAMEKITGSFDEAVQQSCRILAVKGDVVPVTTNDVRLCLTTAEGQVVRGEHLIATSRHDPTHPPRLHLDPAGRINPRAAGAIAEADLLVLGPGSLYSSLIGLALTEGVPEALADTRARKVFVSNLMTKPGQTDGFRAHDFIDAIERYTGPVFDHLVFNTQHPGDEVVRRYAEEGEQVVGWDGEAMKGRHWTPIGAELVSDEHEPQRPGDPLRRTLIRHDSDRLARLLMRLYFS</sequence>
<accession>A0A6J4I161</accession>
<evidence type="ECO:0000256" key="1">
    <source>
        <dbReference type="ARBA" id="ARBA00022490"/>
    </source>
</evidence>
<keyword evidence="1 2" id="KW-0963">Cytoplasm</keyword>
<name>A0A6J4I161_9ACTN</name>
<dbReference type="InterPro" id="IPR002882">
    <property type="entry name" value="CofD"/>
</dbReference>
<dbReference type="InterPro" id="IPR010119">
    <property type="entry name" value="Gluconeogen_factor"/>
</dbReference>
<comment type="similarity">
    <text evidence="2">Belongs to the gluconeogenesis factor family.</text>
</comment>
<comment type="function">
    <text evidence="2">Required for morphogenesis under gluconeogenic growth conditions.</text>
</comment>
<gene>
    <name evidence="3" type="ORF">AVDCRST_MAG76-1639</name>
</gene>
<reference evidence="3" key="1">
    <citation type="submission" date="2020-02" db="EMBL/GenBank/DDBJ databases">
        <authorList>
            <person name="Meier V. D."/>
        </authorList>
    </citation>
    <scope>NUCLEOTIDE SEQUENCE</scope>
    <source>
        <strain evidence="3">AVDCRST_MAG76</strain>
    </source>
</reference>
<dbReference type="GO" id="GO:0043743">
    <property type="term" value="F:LPPG:FO 2-phospho-L-lactate transferase activity"/>
    <property type="evidence" value="ECO:0007669"/>
    <property type="project" value="InterPro"/>
</dbReference>
<dbReference type="GO" id="GO:0008360">
    <property type="term" value="P:regulation of cell shape"/>
    <property type="evidence" value="ECO:0007669"/>
    <property type="project" value="UniProtKB-UniRule"/>
</dbReference>
<dbReference type="GO" id="GO:0005737">
    <property type="term" value="C:cytoplasm"/>
    <property type="evidence" value="ECO:0007669"/>
    <property type="project" value="UniProtKB-SubCell"/>
</dbReference>
<dbReference type="AlphaFoldDB" id="A0A6J4I161"/>
<dbReference type="CDD" id="cd07187">
    <property type="entry name" value="YvcK_like"/>
    <property type="match status" value="1"/>
</dbReference>